<dbReference type="AlphaFoldDB" id="A0A7X2Z2W7"/>
<dbReference type="OrthoDB" id="9770793at2"/>
<dbReference type="PANTHER" id="PTHR42110">
    <property type="entry name" value="L-ASPARAGINASE, PUTATIVE (AFU_ORTHOLOGUE AFUA_3G11890)-RELATED"/>
    <property type="match status" value="1"/>
</dbReference>
<dbReference type="Pfam" id="PF06089">
    <property type="entry name" value="Asparaginase_II"/>
    <property type="match status" value="1"/>
</dbReference>
<sequence>MDSLRDTLLIEEYRAGILECSHRGNICVVDEEGRVLMHAGDPHARVFTRSAAKPFQAIPAIRAGIKEAYRLTDAEVAVMTASHRAEDVHIDVLESLLSKIGIEEEGLVCAPSLPLNGKSREALLRSGGQRRRLYHNCSGKHLGVLAYCKMKGFDLASYHEPDHPVQQEIVETLAQLAGISAEDIGRGTDGCGFPVFALPLSALAAAYMKLACPDRIQDDRTAEAVRQITRAMNARPELVGGSGRIDSALLEDDNIIAKGGFKGVYGFSLRRERLGVAFKVSDGSEEEWGRIILEILKQLDYSKRELMLKLEEQFPAHILNDEGNAVGQTETVFTLKK</sequence>
<evidence type="ECO:0000313" key="1">
    <source>
        <dbReference type="EMBL" id="MUG46606.1"/>
    </source>
</evidence>
<dbReference type="RefSeq" id="WP_155611995.1">
    <property type="nucleotide sequence ID" value="NZ_WNZW01000007.1"/>
</dbReference>
<gene>
    <name evidence="1" type="ORF">GNP95_16585</name>
</gene>
<organism evidence="1 2">
    <name type="scientific">Paenibacillus woosongensis</name>
    <dbReference type="NCBI Taxonomy" id="307580"/>
    <lineage>
        <taxon>Bacteria</taxon>
        <taxon>Bacillati</taxon>
        <taxon>Bacillota</taxon>
        <taxon>Bacilli</taxon>
        <taxon>Bacillales</taxon>
        <taxon>Paenibacillaceae</taxon>
        <taxon>Paenibacillus</taxon>
    </lineage>
</organism>
<evidence type="ECO:0000313" key="2">
    <source>
        <dbReference type="Proteomes" id="UP000447876"/>
    </source>
</evidence>
<dbReference type="InterPro" id="IPR010349">
    <property type="entry name" value="Asparaginase_II"/>
</dbReference>
<name>A0A7X2Z2W7_9BACL</name>
<reference evidence="1 2" key="1">
    <citation type="submission" date="2019-11" db="EMBL/GenBank/DDBJ databases">
        <title>Draft genome sequences of five Paenibacillus species of dairy origin.</title>
        <authorList>
            <person name="Olajide A.M."/>
            <person name="Chen S."/>
            <person name="Lapointe G."/>
        </authorList>
    </citation>
    <scope>NUCLEOTIDE SEQUENCE [LARGE SCALE GENOMIC DNA]</scope>
    <source>
        <strain evidence="1 2">12CR55</strain>
    </source>
</reference>
<dbReference type="PANTHER" id="PTHR42110:SF1">
    <property type="entry name" value="L-ASPARAGINASE, PUTATIVE (AFU_ORTHOLOGUE AFUA_3G11890)-RELATED"/>
    <property type="match status" value="1"/>
</dbReference>
<dbReference type="Proteomes" id="UP000447876">
    <property type="component" value="Unassembled WGS sequence"/>
</dbReference>
<accession>A0A7X2Z2W7</accession>
<dbReference type="EMBL" id="WNZW01000007">
    <property type="protein sequence ID" value="MUG46606.1"/>
    <property type="molecule type" value="Genomic_DNA"/>
</dbReference>
<protein>
    <submittedName>
        <fullName evidence="1">Asparaginase</fullName>
    </submittedName>
</protein>
<comment type="caution">
    <text evidence="1">The sequence shown here is derived from an EMBL/GenBank/DDBJ whole genome shotgun (WGS) entry which is preliminary data.</text>
</comment>
<proteinExistence type="predicted"/>